<gene>
    <name evidence="1" type="ORF">HMPREF3216_00163</name>
</gene>
<proteinExistence type="predicted"/>
<evidence type="ECO:0000313" key="1">
    <source>
        <dbReference type="EMBL" id="KXA19332.1"/>
    </source>
</evidence>
<reference evidence="1 2" key="1">
    <citation type="submission" date="2016-01" db="EMBL/GenBank/DDBJ databases">
        <authorList>
            <person name="Oliw E.H."/>
        </authorList>
    </citation>
    <scope>NUCLEOTIDE SEQUENCE [LARGE SCALE GENOMIC DNA]</scope>
    <source>
        <strain evidence="1 2">GED7760B</strain>
    </source>
</reference>
<organism evidence="1 2">
    <name type="scientific">Gardnerella vaginalis</name>
    <dbReference type="NCBI Taxonomy" id="2702"/>
    <lineage>
        <taxon>Bacteria</taxon>
        <taxon>Bacillati</taxon>
        <taxon>Actinomycetota</taxon>
        <taxon>Actinomycetes</taxon>
        <taxon>Bifidobacteriales</taxon>
        <taxon>Bifidobacteriaceae</taxon>
        <taxon>Gardnerella</taxon>
    </lineage>
</organism>
<dbReference type="EMBL" id="LRQA01000007">
    <property type="protein sequence ID" value="KXA19332.1"/>
    <property type="molecule type" value="Genomic_DNA"/>
</dbReference>
<dbReference type="PATRIC" id="fig|2702.99.peg.160"/>
<comment type="caution">
    <text evidence="1">The sequence shown here is derived from an EMBL/GenBank/DDBJ whole genome shotgun (WGS) entry which is preliminary data.</text>
</comment>
<sequence>MGGNPLSAGLNCYRFKFSEECYCALVACVFGEQIGGIIVKKFPTLFDFSW</sequence>
<evidence type="ECO:0000313" key="2">
    <source>
        <dbReference type="Proteomes" id="UP000070558"/>
    </source>
</evidence>
<protein>
    <submittedName>
        <fullName evidence="1">Uncharacterized protein</fullName>
    </submittedName>
</protein>
<accession>A0A133NSR9</accession>
<dbReference type="Proteomes" id="UP000070558">
    <property type="component" value="Unassembled WGS sequence"/>
</dbReference>
<dbReference type="AlphaFoldDB" id="A0A133NSR9"/>
<name>A0A133NSR9_GARVA</name>